<name>A0A0V0GFA6_SOLCH</name>
<dbReference type="AlphaFoldDB" id="A0A0V0GFA6"/>
<keyword evidence="1" id="KW-0472">Membrane</keyword>
<keyword evidence="1" id="KW-1133">Transmembrane helix</keyword>
<feature type="transmembrane region" description="Helical" evidence="1">
    <location>
        <begin position="47"/>
        <end position="66"/>
    </location>
</feature>
<feature type="non-terminal residue" evidence="2">
    <location>
        <position position="67"/>
    </location>
</feature>
<organism evidence="2">
    <name type="scientific">Solanum chacoense</name>
    <name type="common">Chaco potato</name>
    <dbReference type="NCBI Taxonomy" id="4108"/>
    <lineage>
        <taxon>Eukaryota</taxon>
        <taxon>Viridiplantae</taxon>
        <taxon>Streptophyta</taxon>
        <taxon>Embryophyta</taxon>
        <taxon>Tracheophyta</taxon>
        <taxon>Spermatophyta</taxon>
        <taxon>Magnoliopsida</taxon>
        <taxon>eudicotyledons</taxon>
        <taxon>Gunneridae</taxon>
        <taxon>Pentapetalae</taxon>
        <taxon>asterids</taxon>
        <taxon>lamiids</taxon>
        <taxon>Solanales</taxon>
        <taxon>Solanaceae</taxon>
        <taxon>Solanoideae</taxon>
        <taxon>Solaneae</taxon>
        <taxon>Solanum</taxon>
    </lineage>
</organism>
<feature type="transmembrane region" description="Helical" evidence="1">
    <location>
        <begin position="7"/>
        <end position="27"/>
    </location>
</feature>
<accession>A0A0V0GFA6</accession>
<sequence length="67" mass="7549">MTMAGTSIVFIIVIVFSNFLLHIVVSVDIALTLKGVVFLKLFELNHPIHSEFHVLFTIVWLVGLLLE</sequence>
<dbReference type="EMBL" id="GEDG01041583">
    <property type="protein sequence ID" value="JAP06377.1"/>
    <property type="molecule type" value="Transcribed_RNA"/>
</dbReference>
<protein>
    <submittedName>
        <fullName evidence="2">Putative ovule protein</fullName>
    </submittedName>
</protein>
<evidence type="ECO:0000256" key="1">
    <source>
        <dbReference type="SAM" id="Phobius"/>
    </source>
</evidence>
<evidence type="ECO:0000313" key="2">
    <source>
        <dbReference type="EMBL" id="JAP06377.1"/>
    </source>
</evidence>
<reference evidence="2" key="1">
    <citation type="submission" date="2015-12" db="EMBL/GenBank/DDBJ databases">
        <title>Gene expression during late stages of embryo sac development: a critical building block for successful pollen-pistil interactions.</title>
        <authorList>
            <person name="Liu Y."/>
            <person name="Joly V."/>
            <person name="Sabar M."/>
            <person name="Matton D.P."/>
        </authorList>
    </citation>
    <scope>NUCLEOTIDE SEQUENCE</scope>
</reference>
<proteinExistence type="predicted"/>
<keyword evidence="1" id="KW-0812">Transmembrane</keyword>